<feature type="compositionally biased region" description="Basic and acidic residues" evidence="1">
    <location>
        <begin position="342"/>
        <end position="364"/>
    </location>
</feature>
<dbReference type="AlphaFoldDB" id="A0A1X7RGC4"/>
<feature type="compositionally biased region" description="Gly residues" evidence="1">
    <location>
        <begin position="153"/>
        <end position="162"/>
    </location>
</feature>
<evidence type="ECO:0000313" key="2">
    <source>
        <dbReference type="EMBL" id="SMQ46469.1"/>
    </source>
</evidence>
<evidence type="ECO:0000313" key="3">
    <source>
        <dbReference type="Proteomes" id="UP000215127"/>
    </source>
</evidence>
<feature type="region of interest" description="Disordered" evidence="1">
    <location>
        <begin position="1"/>
        <end position="213"/>
    </location>
</feature>
<accession>A0A1X7RGC4</accession>
<organism evidence="2 3">
    <name type="scientific">Zymoseptoria tritici (strain ST99CH_3D7)</name>
    <dbReference type="NCBI Taxonomy" id="1276538"/>
    <lineage>
        <taxon>Eukaryota</taxon>
        <taxon>Fungi</taxon>
        <taxon>Dikarya</taxon>
        <taxon>Ascomycota</taxon>
        <taxon>Pezizomycotina</taxon>
        <taxon>Dothideomycetes</taxon>
        <taxon>Dothideomycetidae</taxon>
        <taxon>Mycosphaerellales</taxon>
        <taxon>Mycosphaerellaceae</taxon>
        <taxon>Zymoseptoria</taxon>
    </lineage>
</organism>
<dbReference type="Proteomes" id="UP000215127">
    <property type="component" value="Chromosome 1"/>
</dbReference>
<protein>
    <submittedName>
        <fullName evidence="2">Uncharacterized protein</fullName>
    </submittedName>
</protein>
<evidence type="ECO:0000256" key="1">
    <source>
        <dbReference type="SAM" id="MobiDB-lite"/>
    </source>
</evidence>
<feature type="compositionally biased region" description="Basic and acidic residues" evidence="1">
    <location>
        <begin position="51"/>
        <end position="63"/>
    </location>
</feature>
<feature type="compositionally biased region" description="Basic residues" evidence="1">
    <location>
        <begin position="174"/>
        <end position="190"/>
    </location>
</feature>
<feature type="compositionally biased region" description="Basic and acidic residues" evidence="1">
    <location>
        <begin position="164"/>
        <end position="173"/>
    </location>
</feature>
<feature type="compositionally biased region" description="Basic and acidic residues" evidence="1">
    <location>
        <begin position="73"/>
        <end position="82"/>
    </location>
</feature>
<dbReference type="EMBL" id="LT853692">
    <property type="protein sequence ID" value="SMQ46469.1"/>
    <property type="molecule type" value="Genomic_DNA"/>
</dbReference>
<feature type="compositionally biased region" description="Basic and acidic residues" evidence="1">
    <location>
        <begin position="109"/>
        <end position="127"/>
    </location>
</feature>
<feature type="region of interest" description="Disordered" evidence="1">
    <location>
        <begin position="278"/>
        <end position="421"/>
    </location>
</feature>
<feature type="compositionally biased region" description="Basic and acidic residues" evidence="1">
    <location>
        <begin position="495"/>
        <end position="508"/>
    </location>
</feature>
<proteinExistence type="predicted"/>
<reference evidence="2 3" key="1">
    <citation type="submission" date="2016-06" db="EMBL/GenBank/DDBJ databases">
        <authorList>
            <person name="Kjaerup R.B."/>
            <person name="Dalgaard T.S."/>
            <person name="Juul-Madsen H.R."/>
        </authorList>
    </citation>
    <scope>NUCLEOTIDE SEQUENCE [LARGE SCALE GENOMIC DNA]</scope>
</reference>
<feature type="compositionally biased region" description="Basic and acidic residues" evidence="1">
    <location>
        <begin position="519"/>
        <end position="530"/>
    </location>
</feature>
<dbReference type="STRING" id="1276538.A0A1X7RGC4"/>
<name>A0A1X7RGC4_ZYMT9</name>
<sequence length="574" mass="64083">MSTYSGYDDEPRRYRNVRVRPRERDEPDYVREETYIERGKGSGPRGAELVYRGRDDSIEDIPRDFPPPGRGNRRVDDYDAPRRSKSTGGRRYDDDDRYTDYGQSVASSRYDRRGGSRRDDRDYDSEYSRSPSPRRNRKSSNSGGIGDILKSIGAGGIVGGLLGNKDKGRDRSRSRSRGGRSARSRSRGARSRRDYSSSRSRSRGGNNNERKWAQAAQAALVAGAVEAFRSRKEPGPWTGEKGKRIATAALGAGGIDGLMQDRNPDEKSKRHLATAVLGGMAASRLANGSRANSRDREDRSEYSPERRPRSRSRSVIDRLRGRSKSRGRPASPDGGGAQTHTGESRRTDVASVRGRQDGQDDRALARGTNRNRNTAMVAGASAANRGGGNENENKNKDGNESSDSSSTTDMEKKRRHMRGKEIVTASLATVATIHAAHGVYSSMEAHEKRHKLVAEGEMSPEEARKKQTKAWIQDAAAVGIAALGIKGAFSEWKQMNEQRRSVQEMERRKTQRRKKRERRDKQEERDRVERMMQAIEKNPQLAIGHQLSQGYKPSLPQADMSGNPYAPLEGRQRY</sequence>
<feature type="compositionally biased region" description="Basic and acidic residues" evidence="1">
    <location>
        <begin position="292"/>
        <end position="307"/>
    </location>
</feature>
<feature type="compositionally biased region" description="Basic residues" evidence="1">
    <location>
        <begin position="509"/>
        <end position="518"/>
    </location>
</feature>
<gene>
    <name evidence="2" type="ORF">ZT3D7_G1615</name>
</gene>
<keyword evidence="3" id="KW-1185">Reference proteome</keyword>
<feature type="region of interest" description="Disordered" evidence="1">
    <location>
        <begin position="495"/>
        <end position="574"/>
    </location>
</feature>
<feature type="compositionally biased region" description="Basic and acidic residues" evidence="1">
    <location>
        <begin position="20"/>
        <end position="40"/>
    </location>
</feature>